<dbReference type="AlphaFoldDB" id="A0A7E4VME4"/>
<comment type="similarity">
    <text evidence="1">Belongs to the carbon-nitrogen hydrolase superfamily. Nitrilase family.</text>
</comment>
<proteinExistence type="inferred from homology"/>
<dbReference type="PANTHER" id="PTHR46044">
    <property type="entry name" value="NITRILASE"/>
    <property type="match status" value="1"/>
</dbReference>
<organism evidence="4 5">
    <name type="scientific">Panagrellus redivivus</name>
    <name type="common">Microworm</name>
    <dbReference type="NCBI Taxonomy" id="6233"/>
    <lineage>
        <taxon>Eukaryota</taxon>
        <taxon>Metazoa</taxon>
        <taxon>Ecdysozoa</taxon>
        <taxon>Nematoda</taxon>
        <taxon>Chromadorea</taxon>
        <taxon>Rhabditida</taxon>
        <taxon>Tylenchina</taxon>
        <taxon>Panagrolaimomorpha</taxon>
        <taxon>Panagrolaimoidea</taxon>
        <taxon>Panagrolaimidae</taxon>
        <taxon>Panagrellus</taxon>
    </lineage>
</organism>
<dbReference type="PROSITE" id="PS00920">
    <property type="entry name" value="NITRIL_CHT_1"/>
    <property type="match status" value="1"/>
</dbReference>
<reference evidence="5" key="2">
    <citation type="submission" date="2020-10" db="UniProtKB">
        <authorList>
            <consortium name="WormBaseParasite"/>
        </authorList>
    </citation>
    <scope>IDENTIFICATION</scope>
</reference>
<evidence type="ECO:0000259" key="3">
    <source>
        <dbReference type="PROSITE" id="PS50263"/>
    </source>
</evidence>
<dbReference type="GO" id="GO:0016836">
    <property type="term" value="F:hydro-lyase activity"/>
    <property type="evidence" value="ECO:0007669"/>
    <property type="project" value="UniProtKB-ARBA"/>
</dbReference>
<keyword evidence="4" id="KW-1185">Reference proteome</keyword>
<evidence type="ECO:0000313" key="5">
    <source>
        <dbReference type="WBParaSite" id="Pan_g22298.t1"/>
    </source>
</evidence>
<feature type="domain" description="CN hydrolase" evidence="3">
    <location>
        <begin position="98"/>
        <end position="337"/>
    </location>
</feature>
<protein>
    <submittedName>
        <fullName evidence="5">CN hydrolase domain-containing protein</fullName>
    </submittedName>
</protein>
<dbReference type="PANTHER" id="PTHR46044:SF1">
    <property type="entry name" value="CN HYDROLASE DOMAIN-CONTAINING PROTEIN"/>
    <property type="match status" value="1"/>
</dbReference>
<evidence type="ECO:0000256" key="1">
    <source>
        <dbReference type="ARBA" id="ARBA00008129"/>
    </source>
</evidence>
<dbReference type="SUPFAM" id="SSF56317">
    <property type="entry name" value="Carbon-nitrogen hydrolase"/>
    <property type="match status" value="1"/>
</dbReference>
<dbReference type="Proteomes" id="UP000492821">
    <property type="component" value="Unassembled WGS sequence"/>
</dbReference>
<dbReference type="InterPro" id="IPR003010">
    <property type="entry name" value="C-N_Hydrolase"/>
</dbReference>
<feature type="active site" description="Proton acceptor" evidence="2">
    <location>
        <position position="138"/>
    </location>
</feature>
<name>A0A7E4VME4_PANRE</name>
<dbReference type="Gene3D" id="3.60.110.10">
    <property type="entry name" value="Carbon-nitrogen hydrolase"/>
    <property type="match status" value="2"/>
</dbReference>
<sequence>MGVDANKLREWHCLSGVERRQYSQVKRSVTQCAWVVFNKKALRTLLSLPLDKGFLPALRLATDASPKKLWRASDVHRRTTKNRMIAKLFPNDLFSRKIKIAVAQAGSYIFDTPRTLEKLEDMTVQAAQSGAQLILFPETFIGGYPKGIDFGVQMGLPKLDGREEFKRYFDHAISYAGKESDFIAEVACKCKIMIAVGVVEKEGTTLFSSVCIQIYLAPTVDDREVWLSTMRTIAMEGRCFVISACQYLTLDAFPEGHAAHNSNQKVFIAGGSCAINPFGDVILSPTCDREFVKVIECDLAEIIGAKFDLDIVTSHSRPDIFTLYVNEKVQSAVKSEK</sequence>
<dbReference type="InterPro" id="IPR000132">
    <property type="entry name" value="Nitrilase/CN_hydratase_CS"/>
</dbReference>
<dbReference type="PROSITE" id="PS50263">
    <property type="entry name" value="CN_HYDROLASE"/>
    <property type="match status" value="1"/>
</dbReference>
<dbReference type="InterPro" id="IPR044149">
    <property type="entry name" value="Nitrilases_CHs"/>
</dbReference>
<accession>A0A7E4VME4</accession>
<dbReference type="WBParaSite" id="Pan_g22298.t1">
    <property type="protein sequence ID" value="Pan_g22298.t1"/>
    <property type="gene ID" value="Pan_g22298"/>
</dbReference>
<evidence type="ECO:0000256" key="2">
    <source>
        <dbReference type="PROSITE-ProRule" id="PRU10139"/>
    </source>
</evidence>
<dbReference type="InterPro" id="IPR036526">
    <property type="entry name" value="C-N_Hydrolase_sf"/>
</dbReference>
<evidence type="ECO:0000313" key="4">
    <source>
        <dbReference type="Proteomes" id="UP000492821"/>
    </source>
</evidence>
<dbReference type="GO" id="GO:0000257">
    <property type="term" value="F:nitrilase activity"/>
    <property type="evidence" value="ECO:0007669"/>
    <property type="project" value="UniProtKB-ARBA"/>
</dbReference>
<reference evidence="4" key="1">
    <citation type="journal article" date="2013" name="Genetics">
        <title>The draft genome and transcriptome of Panagrellus redivivus are shaped by the harsh demands of a free-living lifestyle.</title>
        <authorList>
            <person name="Srinivasan J."/>
            <person name="Dillman A.R."/>
            <person name="Macchietto M.G."/>
            <person name="Heikkinen L."/>
            <person name="Lakso M."/>
            <person name="Fracchia K.M."/>
            <person name="Antoshechkin I."/>
            <person name="Mortazavi A."/>
            <person name="Wong G."/>
            <person name="Sternberg P.W."/>
        </authorList>
    </citation>
    <scope>NUCLEOTIDE SEQUENCE [LARGE SCALE GENOMIC DNA]</scope>
    <source>
        <strain evidence="4">MT8872</strain>
    </source>
</reference>
<dbReference type="Pfam" id="PF00795">
    <property type="entry name" value="CN_hydrolase"/>
    <property type="match status" value="2"/>
</dbReference>